<sequence length="505" mass="56529">MNFAAQLFYSSYLSERLERLFAPRPAIKDSEENDPFWAREELRLGPSLPGGSYKPVCNGAVGRRPTLIEPERLKDFGEEELLNGDAKYHQTSVAGTPEIKLMDPPKTRRVSEFRIIPKPPAQFLRFEDISAAAFTIQSYSRLSKQYGMEIFLKKEHLHYTGSVKERGVLYLLTSLTQRKGVIVATDCNFSMAVAHHAAELKIPVFAIMPSSCSSPRLRTYRDYGAMVISYGGTSHDSQNHARHLAKENGYLYLEEDESAAYLAGLGTVGMEIFDQIPKVDAVVIPAAGQYGLLASTATALKYLNSQILVIGVEPESFPLLLQSLKADSPIKNLHSNPNKKLYGDFNERSLGANTFCQSKKLINKVIPVSEEDSLVAMLRFQEVEHSTVDTVGAMGLAAILAGQLPELRGKKWVRYFNAVVVQQQCVDRALVLDDRVSKFSVQLGEWPGDMAKLLDVLSREDLKSCEYFCSCDKSICRSNCQDKTQSTQLRKTLNERYPSICWLDR</sequence>
<dbReference type="SUPFAM" id="SSF53686">
    <property type="entry name" value="Tryptophan synthase beta subunit-like PLP-dependent enzymes"/>
    <property type="match status" value="1"/>
</dbReference>
<dbReference type="InterPro" id="IPR036052">
    <property type="entry name" value="TrpB-like_PALP_sf"/>
</dbReference>
<evidence type="ECO:0000256" key="2">
    <source>
        <dbReference type="ARBA" id="ARBA00022898"/>
    </source>
</evidence>
<accession>A0A3B3VUM5</accession>
<dbReference type="GO" id="GO:0006565">
    <property type="term" value="P:L-serine catabolic process"/>
    <property type="evidence" value="ECO:0007669"/>
    <property type="project" value="TreeGrafter"/>
</dbReference>
<dbReference type="GO" id="GO:0006567">
    <property type="term" value="P:L-threonine catabolic process"/>
    <property type="evidence" value="ECO:0007669"/>
    <property type="project" value="TreeGrafter"/>
</dbReference>
<name>A0A3B3VUM5_9TELE</name>
<dbReference type="Proteomes" id="UP000261500">
    <property type="component" value="Unplaced"/>
</dbReference>
<dbReference type="Gene3D" id="3.40.50.1100">
    <property type="match status" value="2"/>
</dbReference>
<proteinExistence type="predicted"/>
<dbReference type="AlphaFoldDB" id="A0A3B3VUM5"/>
<dbReference type="GO" id="GO:0003941">
    <property type="term" value="F:L-serine ammonia-lyase activity"/>
    <property type="evidence" value="ECO:0007669"/>
    <property type="project" value="TreeGrafter"/>
</dbReference>
<dbReference type="FunFam" id="3.40.50.1100:FF:000044">
    <property type="entry name" value="Phenylserine dehydratase"/>
    <property type="match status" value="1"/>
</dbReference>
<dbReference type="CDD" id="cd01562">
    <property type="entry name" value="Thr-dehyd"/>
    <property type="match status" value="1"/>
</dbReference>
<dbReference type="Ensembl" id="ENSPLAT00000024504.1">
    <property type="protein sequence ID" value="ENSPLAP00000029490.1"/>
    <property type="gene ID" value="ENSPLAG00000019773.1"/>
</dbReference>
<keyword evidence="3" id="KW-0456">Lyase</keyword>
<dbReference type="GO" id="GO:0009097">
    <property type="term" value="P:isoleucine biosynthetic process"/>
    <property type="evidence" value="ECO:0007669"/>
    <property type="project" value="TreeGrafter"/>
</dbReference>
<evidence type="ECO:0000259" key="6">
    <source>
        <dbReference type="Pfam" id="PF00291"/>
    </source>
</evidence>
<organism evidence="7 8">
    <name type="scientific">Poecilia latipinna</name>
    <name type="common">sailfin molly</name>
    <dbReference type="NCBI Taxonomy" id="48699"/>
    <lineage>
        <taxon>Eukaryota</taxon>
        <taxon>Metazoa</taxon>
        <taxon>Chordata</taxon>
        <taxon>Craniata</taxon>
        <taxon>Vertebrata</taxon>
        <taxon>Euteleostomi</taxon>
        <taxon>Actinopterygii</taxon>
        <taxon>Neopterygii</taxon>
        <taxon>Teleostei</taxon>
        <taxon>Neoteleostei</taxon>
        <taxon>Acanthomorphata</taxon>
        <taxon>Ovalentaria</taxon>
        <taxon>Atherinomorphae</taxon>
        <taxon>Cyprinodontiformes</taxon>
        <taxon>Poeciliidae</taxon>
        <taxon>Poeciliinae</taxon>
        <taxon>Poecilia</taxon>
    </lineage>
</organism>
<dbReference type="STRING" id="48699.ENSPLAP00000029490"/>
<dbReference type="InterPro" id="IPR050147">
    <property type="entry name" value="Ser/Thr_Dehydratase"/>
</dbReference>
<dbReference type="GO" id="GO:0004794">
    <property type="term" value="F:threonine deaminase activity"/>
    <property type="evidence" value="ECO:0007669"/>
    <property type="project" value="TreeGrafter"/>
</dbReference>
<reference evidence="7" key="2">
    <citation type="submission" date="2025-09" db="UniProtKB">
        <authorList>
            <consortium name="Ensembl"/>
        </authorList>
    </citation>
    <scope>IDENTIFICATION</scope>
</reference>
<evidence type="ECO:0000256" key="3">
    <source>
        <dbReference type="ARBA" id="ARBA00023239"/>
    </source>
</evidence>
<evidence type="ECO:0000256" key="5">
    <source>
        <dbReference type="ARBA" id="ARBA00042605"/>
    </source>
</evidence>
<feature type="domain" description="Tryptophan synthase beta chain-like PALP" evidence="6">
    <location>
        <begin position="138"/>
        <end position="410"/>
    </location>
</feature>
<reference evidence="7" key="1">
    <citation type="submission" date="2025-08" db="UniProtKB">
        <authorList>
            <consortium name="Ensembl"/>
        </authorList>
    </citation>
    <scope>IDENTIFICATION</scope>
</reference>
<evidence type="ECO:0000256" key="1">
    <source>
        <dbReference type="ARBA" id="ARBA00001933"/>
    </source>
</evidence>
<comment type="cofactor">
    <cofactor evidence="1">
        <name>pyridoxal 5'-phosphate</name>
        <dbReference type="ChEBI" id="CHEBI:597326"/>
    </cofactor>
</comment>
<dbReference type="GeneTree" id="ENSGT00600000084626"/>
<protein>
    <recommendedName>
        <fullName evidence="4">L-serine deaminase</fullName>
    </recommendedName>
    <alternativeName>
        <fullName evidence="5">L-threonine dehydratase</fullName>
    </alternativeName>
</protein>
<evidence type="ECO:0000313" key="7">
    <source>
        <dbReference type="Ensembl" id="ENSPLAP00000029490.1"/>
    </source>
</evidence>
<dbReference type="PANTHER" id="PTHR48078:SF19">
    <property type="entry name" value="ACT DOMAIN-CONTAINING PROTEIN"/>
    <property type="match status" value="1"/>
</dbReference>
<dbReference type="PANTHER" id="PTHR48078">
    <property type="entry name" value="THREONINE DEHYDRATASE, MITOCHONDRIAL-RELATED"/>
    <property type="match status" value="1"/>
</dbReference>
<keyword evidence="8" id="KW-1185">Reference proteome</keyword>
<keyword evidence="2" id="KW-0663">Pyridoxal phosphate</keyword>
<dbReference type="InterPro" id="IPR001926">
    <property type="entry name" value="TrpB-like_PALP"/>
</dbReference>
<dbReference type="Pfam" id="PF00291">
    <property type="entry name" value="PALP"/>
    <property type="match status" value="1"/>
</dbReference>
<evidence type="ECO:0000256" key="4">
    <source>
        <dbReference type="ARBA" id="ARBA00041766"/>
    </source>
</evidence>
<evidence type="ECO:0000313" key="8">
    <source>
        <dbReference type="Proteomes" id="UP000261500"/>
    </source>
</evidence>